<gene>
    <name evidence="2" type="ORF">IRI77_24495</name>
</gene>
<dbReference type="EMBL" id="CP063849">
    <property type="protein sequence ID" value="QOY85958.1"/>
    <property type="molecule type" value="Genomic_DNA"/>
</dbReference>
<reference evidence="2 3" key="1">
    <citation type="submission" date="2020-10" db="EMBL/GenBank/DDBJ databases">
        <title>Complete genome sequence of Paludibaculum fermentans P105T, a facultatively anaerobic acidobacterium capable of dissimilatory Fe(III) reduction.</title>
        <authorList>
            <person name="Dedysh S.N."/>
            <person name="Beletsky A.V."/>
            <person name="Kulichevskaya I.S."/>
            <person name="Mardanov A.V."/>
            <person name="Ravin N.V."/>
        </authorList>
    </citation>
    <scope>NUCLEOTIDE SEQUENCE [LARGE SCALE GENOMIC DNA]</scope>
    <source>
        <strain evidence="2 3">P105</strain>
    </source>
</reference>
<feature type="transmembrane region" description="Helical" evidence="1">
    <location>
        <begin position="231"/>
        <end position="250"/>
    </location>
</feature>
<keyword evidence="1" id="KW-0812">Transmembrane</keyword>
<dbReference type="AlphaFoldDB" id="A0A7S7SIR7"/>
<keyword evidence="3" id="KW-1185">Reference proteome</keyword>
<dbReference type="Proteomes" id="UP000593892">
    <property type="component" value="Chromosome"/>
</dbReference>
<dbReference type="KEGG" id="pfer:IRI77_24495"/>
<evidence type="ECO:0000256" key="1">
    <source>
        <dbReference type="SAM" id="Phobius"/>
    </source>
</evidence>
<evidence type="ECO:0000313" key="3">
    <source>
        <dbReference type="Proteomes" id="UP000593892"/>
    </source>
</evidence>
<evidence type="ECO:0008006" key="4">
    <source>
        <dbReference type="Google" id="ProtNLM"/>
    </source>
</evidence>
<accession>A0A7S7SIR7</accession>
<feature type="transmembrane region" description="Helical" evidence="1">
    <location>
        <begin position="257"/>
        <end position="276"/>
    </location>
</feature>
<keyword evidence="1" id="KW-0472">Membrane</keyword>
<protein>
    <recommendedName>
        <fullName evidence="4">Glycosyltransferase RgtA/B/C/D-like domain-containing protein</fullName>
    </recommendedName>
</protein>
<sequence length="461" mass="51510">MVKRAVWIGIVLLLVAARFCHLHVLWVEEAYPTAAALELLRGKVLYRDIWFDKPPFFAGIYMLWGAQIGWGLRVAGSLFAIFTCWVASRSARVLWGEKTELWAAGLMAVFLTFDTASAVMALTPDLLTVPLHMGAIALAAAGFPLWAGVVAGIAILFNAKGLLILLVCLAWSWPRRLELLAGFAAPVLIALTWMGLRGSLVDFWQQVWAWGAVYSRDTNIPHPMLEGAKRTLNWAGFHIALVVATCITAWKEEDWRWAVWLIVSVAGVFLGLRFFPRYYFHLLPVFVLLAARGFTLFPRRFAILASFLLILPVARFGPRYVALAQDKPWGDLLLFRSSQEAANTLKAKAAPGDTLLVYGYRPDLFPLSGLPAGTRFLDSQPLNGVLADRHLISAKVSFPEVASTNRDMLMRSPRPTWIADGLGPYNGVLDVRVVLKDLMKDYRLEAETPGYRLWRLQRTGE</sequence>
<name>A0A7S7SIR7_PALFE</name>
<feature type="transmembrane region" description="Helical" evidence="1">
    <location>
        <begin position="177"/>
        <end position="196"/>
    </location>
</feature>
<feature type="transmembrane region" description="Helical" evidence="1">
    <location>
        <begin position="99"/>
        <end position="123"/>
    </location>
</feature>
<evidence type="ECO:0000313" key="2">
    <source>
        <dbReference type="EMBL" id="QOY85958.1"/>
    </source>
</evidence>
<feature type="transmembrane region" description="Helical" evidence="1">
    <location>
        <begin position="59"/>
        <end position="87"/>
    </location>
</feature>
<feature type="transmembrane region" description="Helical" evidence="1">
    <location>
        <begin position="296"/>
        <end position="314"/>
    </location>
</feature>
<organism evidence="2 3">
    <name type="scientific">Paludibaculum fermentans</name>
    <dbReference type="NCBI Taxonomy" id="1473598"/>
    <lineage>
        <taxon>Bacteria</taxon>
        <taxon>Pseudomonadati</taxon>
        <taxon>Acidobacteriota</taxon>
        <taxon>Terriglobia</taxon>
        <taxon>Bryobacterales</taxon>
        <taxon>Bryobacteraceae</taxon>
        <taxon>Paludibaculum</taxon>
    </lineage>
</organism>
<keyword evidence="1" id="KW-1133">Transmembrane helix</keyword>
<feature type="transmembrane region" description="Helical" evidence="1">
    <location>
        <begin position="143"/>
        <end position="170"/>
    </location>
</feature>
<proteinExistence type="predicted"/>
<dbReference type="RefSeq" id="WP_194447627.1">
    <property type="nucleotide sequence ID" value="NZ_CP063849.1"/>
</dbReference>